<dbReference type="AlphaFoldDB" id="A0A075K1J9"/>
<dbReference type="OrthoDB" id="9814407at2"/>
<evidence type="ECO:0000313" key="1">
    <source>
        <dbReference type="EMBL" id="AIF46113.1"/>
    </source>
</evidence>
<dbReference type="EMBL" id="CP008884">
    <property type="protein sequence ID" value="AIF46113.1"/>
    <property type="molecule type" value="Genomic_DNA"/>
</dbReference>
<dbReference type="PATRIC" id="fig|1217721.7.peg.425"/>
<dbReference type="PANTHER" id="PTHR37828">
    <property type="entry name" value="GSR2449 PROTEIN"/>
    <property type="match status" value="1"/>
</dbReference>
<dbReference type="PANTHER" id="PTHR37828:SF1">
    <property type="entry name" value="YCII-RELATED DOMAIN-CONTAINING PROTEIN"/>
    <property type="match status" value="1"/>
</dbReference>
<dbReference type="STRING" id="1217721.HY57_02010"/>
<dbReference type="HOGENOM" id="CLU_110355_6_0_6"/>
<proteinExistence type="predicted"/>
<evidence type="ECO:0000313" key="2">
    <source>
        <dbReference type="Proteomes" id="UP000027987"/>
    </source>
</evidence>
<dbReference type="RefSeq" id="WP_019464413.1">
    <property type="nucleotide sequence ID" value="NZ_ALOY01000124.1"/>
</dbReference>
<reference evidence="1 2" key="1">
    <citation type="submission" date="2014-07" db="EMBL/GenBank/DDBJ databases">
        <title>Complete Genome Sequence of Dyella japonica Strain A8 Isolated from Malaysian Tropical Soil.</title>
        <authorList>
            <person name="Hui R.K.H."/>
            <person name="Chen J.-W."/>
            <person name="Chan K.-G."/>
            <person name="Leung F.C.C."/>
        </authorList>
    </citation>
    <scope>NUCLEOTIDE SEQUENCE [LARGE SCALE GENOMIC DNA]</scope>
    <source>
        <strain evidence="1 2">A8</strain>
    </source>
</reference>
<keyword evidence="2" id="KW-1185">Reference proteome</keyword>
<dbReference type="SUPFAM" id="SSF54909">
    <property type="entry name" value="Dimeric alpha+beta barrel"/>
    <property type="match status" value="1"/>
</dbReference>
<organism evidence="1 2">
    <name type="scientific">Dyella japonica A8</name>
    <dbReference type="NCBI Taxonomy" id="1217721"/>
    <lineage>
        <taxon>Bacteria</taxon>
        <taxon>Pseudomonadati</taxon>
        <taxon>Pseudomonadota</taxon>
        <taxon>Gammaproteobacteria</taxon>
        <taxon>Lysobacterales</taxon>
        <taxon>Rhodanobacteraceae</taxon>
        <taxon>Dyella</taxon>
    </lineage>
</organism>
<dbReference type="KEGG" id="dja:HY57_02010"/>
<name>A0A075K1J9_9GAMM</name>
<gene>
    <name evidence="1" type="ORF">HY57_02010</name>
</gene>
<dbReference type="InterPro" id="IPR011008">
    <property type="entry name" value="Dimeric_a/b-barrel"/>
</dbReference>
<sequence length="95" mass="10280">MFLILLRFSDNKASATDHMSGHKEWIRQGVDVGTFVLVGSIRPGVGGAVIATGTERHLIEQRVAEDPFVIHNVVVAEILDIEPSVTDARLAFLAG</sequence>
<protein>
    <recommendedName>
        <fullName evidence="3">YCII-related domain-containing protein</fullName>
    </recommendedName>
</protein>
<evidence type="ECO:0008006" key="3">
    <source>
        <dbReference type="Google" id="ProtNLM"/>
    </source>
</evidence>
<dbReference type="Proteomes" id="UP000027987">
    <property type="component" value="Chromosome"/>
</dbReference>
<accession>A0A075K1J9</accession>